<keyword evidence="14 20" id="KW-0472">Membrane</keyword>
<keyword evidence="17" id="KW-0325">Glycoprotein</keyword>
<evidence type="ECO:0000256" key="6">
    <source>
        <dbReference type="ARBA" id="ARBA00022679"/>
    </source>
</evidence>
<dbReference type="Gene3D" id="2.90.10.10">
    <property type="entry name" value="Bulb-type lectin domain"/>
    <property type="match status" value="1"/>
</dbReference>
<evidence type="ECO:0000256" key="9">
    <source>
        <dbReference type="ARBA" id="ARBA00022734"/>
    </source>
</evidence>
<reference evidence="26" key="1">
    <citation type="journal article" date="2019" name="Gigascience">
        <title>De novo genome assembly of the endangered Acer yangbiense, a plant species with extremely small populations endemic to Yunnan Province, China.</title>
        <authorList>
            <person name="Yang J."/>
            <person name="Wariss H.M."/>
            <person name="Tao L."/>
            <person name="Zhang R."/>
            <person name="Yun Q."/>
            <person name="Hollingsworth P."/>
            <person name="Dao Z."/>
            <person name="Luo G."/>
            <person name="Guo H."/>
            <person name="Ma Y."/>
            <person name="Sun W."/>
        </authorList>
    </citation>
    <scope>NUCLEOTIDE SEQUENCE [LARGE SCALE GENOMIC DNA]</scope>
    <source>
        <strain evidence="26">cv. br00</strain>
    </source>
</reference>
<dbReference type="InterPro" id="IPR001480">
    <property type="entry name" value="Bulb-type_lectin_dom"/>
</dbReference>
<evidence type="ECO:0000256" key="12">
    <source>
        <dbReference type="ARBA" id="ARBA00022840"/>
    </source>
</evidence>
<gene>
    <name evidence="24" type="ORF">DKX38_029884</name>
    <name evidence="25" type="ORF">DKX38_030002</name>
</gene>
<dbReference type="Pfam" id="PF00954">
    <property type="entry name" value="S_locus_glycop"/>
    <property type="match status" value="1"/>
</dbReference>
<evidence type="ECO:0000256" key="7">
    <source>
        <dbReference type="ARBA" id="ARBA00022692"/>
    </source>
</evidence>
<feature type="transmembrane region" description="Helical" evidence="20">
    <location>
        <begin position="642"/>
        <end position="666"/>
    </location>
</feature>
<keyword evidence="6" id="KW-0808">Transferase</keyword>
<dbReference type="SUPFAM" id="SSF51110">
    <property type="entry name" value="alpha-D-mannose-specific plant lectins"/>
    <property type="match status" value="1"/>
</dbReference>
<dbReference type="Pfam" id="PF01453">
    <property type="entry name" value="B_lectin"/>
    <property type="match status" value="1"/>
</dbReference>
<evidence type="ECO:0000256" key="3">
    <source>
        <dbReference type="ARBA" id="ARBA00022475"/>
    </source>
</evidence>
<evidence type="ECO:0000256" key="21">
    <source>
        <dbReference type="SAM" id="SignalP"/>
    </source>
</evidence>
<dbReference type="InterPro" id="IPR000858">
    <property type="entry name" value="S_locus_glycoprot_dom"/>
</dbReference>
<keyword evidence="4" id="KW-0723">Serine/threonine-protein kinase</keyword>
<keyword evidence="13 20" id="KW-1133">Transmembrane helix</keyword>
<dbReference type="EC" id="2.7.11.1" evidence="2"/>
<dbReference type="GO" id="GO:0005524">
    <property type="term" value="F:ATP binding"/>
    <property type="evidence" value="ECO:0007669"/>
    <property type="project" value="UniProtKB-KW"/>
</dbReference>
<evidence type="ECO:0000313" key="24">
    <source>
        <dbReference type="EMBL" id="KAB5512856.1"/>
    </source>
</evidence>
<evidence type="ECO:0000256" key="19">
    <source>
        <dbReference type="ARBA" id="ARBA00048679"/>
    </source>
</evidence>
<feature type="domain" description="Bulb-type lectin" evidence="22">
    <location>
        <begin position="29"/>
        <end position="154"/>
    </location>
</feature>
<dbReference type="GO" id="GO:0048544">
    <property type="term" value="P:recognition of pollen"/>
    <property type="evidence" value="ECO:0007669"/>
    <property type="project" value="InterPro"/>
</dbReference>
<dbReference type="CDD" id="cd00028">
    <property type="entry name" value="B_lectin"/>
    <property type="match status" value="1"/>
</dbReference>
<evidence type="ECO:0000256" key="4">
    <source>
        <dbReference type="ARBA" id="ARBA00022527"/>
    </source>
</evidence>
<dbReference type="InterPro" id="IPR036426">
    <property type="entry name" value="Bulb-type_lectin_dom_sf"/>
</dbReference>
<evidence type="ECO:0000256" key="17">
    <source>
        <dbReference type="ARBA" id="ARBA00023180"/>
    </source>
</evidence>
<feature type="chain" id="PRO_5036371646" description="non-specific serine/threonine protein kinase" evidence="21">
    <location>
        <begin position="26"/>
        <end position="723"/>
    </location>
</feature>
<sequence length="723" mass="80922">MVSTIFSSLTLFLLLSSWTQFLCMAGDNMTSSTPLRDDQMGGTLVSAGERFELGFFTPDGRNDGKKYLGIWYYRYMPRTAVWVANREKPVDNSTGVFSLGKDGNLQVMDASGASHWSTRMKFSSFSFSGMLKLMDSGNLVLIQELTNSSAIRWQSFDNPTDTFLPGMKLDMNMTLTSWKSLTDPAPGDFKFQLDGRENQYIIMRNGSIPHWKSAVSGSFLKSDARLWLVSNLLMNSRPRENTTTKGSSYDNLTSTALNYSNTKLVMNFDGQIQFFLWRNVSWTLNWWEPSDRCSVFDACGTFGCCNSLNRIPCKCLPGFQPKSPDNWKSENFLEGCERISPLCNNEVAVESFLELKMMKAGKADDEFDYSYEYECFNKCLSRCDCQAYSYQKAEKDDNITCWIWLNDLNNIQEHLSDRGRDLNVRVPSSTLVKQVCGSNLSSASALDCNDSCTVSLIVLKPKTSDLFLHNLKHCTLSALVKRKCEICGTTIIPYPLSTGPNCGDKMYYSFHCDDSIGQLSFEIAGGNYLVTGIDEELQKFSIRVGDEDCKATKSMGYRTQTNHSWPFNVIGGCDTGFADVEIRWTAPSEPLCSSLDECNDWPHSTCSSATDGKKRCLCNKSYRWDPITVDCIPASKKKRGSLFLVLLGVIGASVIIPCASFLLCYLGKSKKVTGRGTQHANSSIVILLINKKNFNENSESDQLLKLPSTQKTKKAIRGMQPST</sequence>
<evidence type="ECO:0000256" key="20">
    <source>
        <dbReference type="SAM" id="Phobius"/>
    </source>
</evidence>
<evidence type="ECO:0000256" key="18">
    <source>
        <dbReference type="ARBA" id="ARBA00047899"/>
    </source>
</evidence>
<keyword evidence="12" id="KW-0067">ATP-binding</keyword>
<dbReference type="AlphaFoldDB" id="A0A5N5J2G4"/>
<name>A0A5N5J2G4_9ROSI</name>
<keyword evidence="3" id="KW-1003">Cell membrane</keyword>
<keyword evidence="8 21" id="KW-0732">Signal</keyword>
<dbReference type="GO" id="GO:0005886">
    <property type="term" value="C:plasma membrane"/>
    <property type="evidence" value="ECO:0007669"/>
    <property type="project" value="UniProtKB-SubCell"/>
</dbReference>
<evidence type="ECO:0000256" key="8">
    <source>
        <dbReference type="ARBA" id="ARBA00022729"/>
    </source>
</evidence>
<dbReference type="PANTHER" id="PTHR32444">
    <property type="entry name" value="BULB-TYPE LECTIN DOMAIN-CONTAINING PROTEIN"/>
    <property type="match status" value="1"/>
</dbReference>
<evidence type="ECO:0000256" key="14">
    <source>
        <dbReference type="ARBA" id="ARBA00023136"/>
    </source>
</evidence>
<dbReference type="InterPro" id="IPR003609">
    <property type="entry name" value="Pan_app"/>
</dbReference>
<evidence type="ECO:0000256" key="13">
    <source>
        <dbReference type="ARBA" id="ARBA00022989"/>
    </source>
</evidence>
<dbReference type="FunFam" id="2.90.10.10:FF:000009">
    <property type="entry name" value="Receptor-like serine/threonine-protein kinase SD1-8"/>
    <property type="match status" value="1"/>
</dbReference>
<organism evidence="24 26">
    <name type="scientific">Salix brachista</name>
    <dbReference type="NCBI Taxonomy" id="2182728"/>
    <lineage>
        <taxon>Eukaryota</taxon>
        <taxon>Viridiplantae</taxon>
        <taxon>Streptophyta</taxon>
        <taxon>Embryophyta</taxon>
        <taxon>Tracheophyta</taxon>
        <taxon>Spermatophyta</taxon>
        <taxon>Magnoliopsida</taxon>
        <taxon>eudicotyledons</taxon>
        <taxon>Gunneridae</taxon>
        <taxon>Pentapetalae</taxon>
        <taxon>rosids</taxon>
        <taxon>fabids</taxon>
        <taxon>Malpighiales</taxon>
        <taxon>Salicaceae</taxon>
        <taxon>Saliceae</taxon>
        <taxon>Salix</taxon>
    </lineage>
</organism>
<evidence type="ECO:0000256" key="1">
    <source>
        <dbReference type="ARBA" id="ARBA00004251"/>
    </source>
</evidence>
<accession>A0A5N5J2G4</accession>
<keyword evidence="5" id="KW-0597">Phosphoprotein</keyword>
<comment type="subcellular location">
    <subcellularLocation>
        <location evidence="1">Cell membrane</location>
        <topology evidence="1">Single-pass type I membrane protein</topology>
    </subcellularLocation>
</comment>
<feature type="signal peptide" evidence="21">
    <location>
        <begin position="1"/>
        <end position="25"/>
    </location>
</feature>
<evidence type="ECO:0000256" key="11">
    <source>
        <dbReference type="ARBA" id="ARBA00022777"/>
    </source>
</evidence>
<dbReference type="PROSITE" id="PS50927">
    <property type="entry name" value="BULB_LECTIN"/>
    <property type="match status" value="1"/>
</dbReference>
<keyword evidence="7 20" id="KW-0812">Transmembrane</keyword>
<keyword evidence="9" id="KW-0430">Lectin</keyword>
<protein>
    <recommendedName>
        <fullName evidence="2">non-specific serine/threonine protein kinase</fullName>
        <ecNumber evidence="2">2.7.11.1</ecNumber>
    </recommendedName>
</protein>
<dbReference type="PROSITE" id="PS50948">
    <property type="entry name" value="PAN"/>
    <property type="match status" value="1"/>
</dbReference>
<evidence type="ECO:0000256" key="10">
    <source>
        <dbReference type="ARBA" id="ARBA00022741"/>
    </source>
</evidence>
<proteinExistence type="predicted"/>
<dbReference type="Proteomes" id="UP000326939">
    <property type="component" value="Chromosome 19"/>
</dbReference>
<reference evidence="24" key="3">
    <citation type="submission" date="2019-05" db="EMBL/GenBank/DDBJ databases">
        <authorList>
            <person name="Zhang R."/>
        </authorList>
    </citation>
    <scope>NUCLEOTIDE SEQUENCE [LARGE SCALE GENOMIC DNA]</scope>
    <source>
        <strain evidence="24">Br00</strain>
        <tissue evidence="24">Leaf</tissue>
    </source>
</reference>
<keyword evidence="10" id="KW-0547">Nucleotide-binding</keyword>
<dbReference type="GO" id="GO:0030246">
    <property type="term" value="F:carbohydrate binding"/>
    <property type="evidence" value="ECO:0007669"/>
    <property type="project" value="UniProtKB-KW"/>
</dbReference>
<dbReference type="PANTHER" id="PTHR32444:SF235">
    <property type="entry name" value="OS01G0783900 PROTEIN"/>
    <property type="match status" value="1"/>
</dbReference>
<comment type="catalytic activity">
    <reaction evidence="19">
        <text>L-seryl-[protein] + ATP = O-phospho-L-seryl-[protein] + ADP + H(+)</text>
        <dbReference type="Rhea" id="RHEA:17989"/>
        <dbReference type="Rhea" id="RHEA-COMP:9863"/>
        <dbReference type="Rhea" id="RHEA-COMP:11604"/>
        <dbReference type="ChEBI" id="CHEBI:15378"/>
        <dbReference type="ChEBI" id="CHEBI:29999"/>
        <dbReference type="ChEBI" id="CHEBI:30616"/>
        <dbReference type="ChEBI" id="CHEBI:83421"/>
        <dbReference type="ChEBI" id="CHEBI:456216"/>
        <dbReference type="EC" id="2.7.11.1"/>
    </reaction>
</comment>
<comment type="caution">
    <text evidence="24">The sequence shown here is derived from an EMBL/GenBank/DDBJ whole genome shotgun (WGS) entry which is preliminary data.</text>
</comment>
<reference evidence="24" key="2">
    <citation type="journal article" date="2019" name="Nat. Commun.">
        <title>Genome-wide analysis of Cushion willow provides insights into alpine plant divergence in a biodiversity hotspot.</title>
        <authorList>
            <person name="Chen J.H."/>
            <person name="Huang Y."/>
            <person name="Brachi B."/>
            <person name="Yun Q.Z."/>
            <person name="Zhang W."/>
            <person name="Lu W."/>
            <person name="Li H.N."/>
            <person name="Li W.Q."/>
            <person name="Sun X.D."/>
            <person name="Wang G.Y."/>
            <person name="He J."/>
            <person name="Zhou Z."/>
            <person name="Chen K.Y."/>
            <person name="Ji Y.H."/>
            <person name="Shi M.M."/>
            <person name="Sun W.G."/>
            <person name="Yang Y.P."/>
            <person name="Zhang R.G."/>
            <person name="Abbott R.J."/>
            <person name="Sun H."/>
        </authorList>
    </citation>
    <scope>NUCLEOTIDE SEQUENCE</scope>
    <source>
        <strain evidence="24">Br00</strain>
        <tissue evidence="24">Leaf</tissue>
    </source>
</reference>
<dbReference type="SMART" id="SM00108">
    <property type="entry name" value="B_lectin"/>
    <property type="match status" value="1"/>
</dbReference>
<keyword evidence="15" id="KW-1015">Disulfide bond</keyword>
<evidence type="ECO:0000313" key="26">
    <source>
        <dbReference type="Proteomes" id="UP000326939"/>
    </source>
</evidence>
<evidence type="ECO:0000259" key="22">
    <source>
        <dbReference type="PROSITE" id="PS50927"/>
    </source>
</evidence>
<dbReference type="SMART" id="SM00473">
    <property type="entry name" value="PAN_AP"/>
    <property type="match status" value="1"/>
</dbReference>
<comment type="catalytic activity">
    <reaction evidence="18">
        <text>L-threonyl-[protein] + ATP = O-phospho-L-threonyl-[protein] + ADP + H(+)</text>
        <dbReference type="Rhea" id="RHEA:46608"/>
        <dbReference type="Rhea" id="RHEA-COMP:11060"/>
        <dbReference type="Rhea" id="RHEA-COMP:11605"/>
        <dbReference type="ChEBI" id="CHEBI:15378"/>
        <dbReference type="ChEBI" id="CHEBI:30013"/>
        <dbReference type="ChEBI" id="CHEBI:30616"/>
        <dbReference type="ChEBI" id="CHEBI:61977"/>
        <dbReference type="ChEBI" id="CHEBI:456216"/>
        <dbReference type="EC" id="2.7.11.1"/>
    </reaction>
</comment>
<evidence type="ECO:0000256" key="2">
    <source>
        <dbReference type="ARBA" id="ARBA00012513"/>
    </source>
</evidence>
<evidence type="ECO:0000256" key="5">
    <source>
        <dbReference type="ARBA" id="ARBA00022553"/>
    </source>
</evidence>
<keyword evidence="16" id="KW-0675">Receptor</keyword>
<feature type="domain" description="Apple" evidence="23">
    <location>
        <begin position="343"/>
        <end position="427"/>
    </location>
</feature>
<dbReference type="Pfam" id="PF08276">
    <property type="entry name" value="PAN_2"/>
    <property type="match status" value="1"/>
</dbReference>
<evidence type="ECO:0000256" key="16">
    <source>
        <dbReference type="ARBA" id="ARBA00023170"/>
    </source>
</evidence>
<dbReference type="GO" id="GO:0004674">
    <property type="term" value="F:protein serine/threonine kinase activity"/>
    <property type="evidence" value="ECO:0007669"/>
    <property type="project" value="UniProtKB-KW"/>
</dbReference>
<evidence type="ECO:0000313" key="25">
    <source>
        <dbReference type="EMBL" id="KAB5512974.1"/>
    </source>
</evidence>
<keyword evidence="11" id="KW-0418">Kinase</keyword>
<keyword evidence="26" id="KW-1185">Reference proteome</keyword>
<evidence type="ECO:0000259" key="23">
    <source>
        <dbReference type="PROSITE" id="PS50948"/>
    </source>
</evidence>
<dbReference type="EMBL" id="VDCV01000019">
    <property type="protein sequence ID" value="KAB5512856.1"/>
    <property type="molecule type" value="Genomic_DNA"/>
</dbReference>
<dbReference type="CDD" id="cd01098">
    <property type="entry name" value="PAN_AP_plant"/>
    <property type="match status" value="1"/>
</dbReference>
<evidence type="ECO:0000256" key="15">
    <source>
        <dbReference type="ARBA" id="ARBA00023157"/>
    </source>
</evidence>
<dbReference type="EMBL" id="VDCV01000019">
    <property type="protein sequence ID" value="KAB5512974.1"/>
    <property type="molecule type" value="Genomic_DNA"/>
</dbReference>